<evidence type="ECO:0000256" key="4">
    <source>
        <dbReference type="SAM" id="MobiDB-lite"/>
    </source>
</evidence>
<dbReference type="InterPro" id="IPR038765">
    <property type="entry name" value="Papain-like_cys_pep_sf"/>
</dbReference>
<feature type="region of interest" description="Disordered" evidence="4">
    <location>
        <begin position="324"/>
        <end position="380"/>
    </location>
</feature>
<keyword evidence="3" id="KW-0378">Hydrolase</keyword>
<accession>A0A835A3K7</accession>
<comment type="similarity">
    <text evidence="1">Belongs to the peptidase C48 family.</text>
</comment>
<dbReference type="GO" id="GO:0006508">
    <property type="term" value="P:proteolysis"/>
    <property type="evidence" value="ECO:0007669"/>
    <property type="project" value="UniProtKB-KW"/>
</dbReference>
<dbReference type="AlphaFoldDB" id="A0A835A3K7"/>
<dbReference type="Proteomes" id="UP000636709">
    <property type="component" value="Unassembled WGS sequence"/>
</dbReference>
<dbReference type="InterPro" id="IPR019557">
    <property type="entry name" value="AminoTfrase-like_pln_mobile"/>
</dbReference>
<evidence type="ECO:0000259" key="6">
    <source>
        <dbReference type="Pfam" id="PF10536"/>
    </source>
</evidence>
<keyword evidence="8" id="KW-1185">Reference proteome</keyword>
<evidence type="ECO:0000256" key="2">
    <source>
        <dbReference type="ARBA" id="ARBA00022670"/>
    </source>
</evidence>
<evidence type="ECO:0008006" key="9">
    <source>
        <dbReference type="Google" id="ProtNLM"/>
    </source>
</evidence>
<dbReference type="PANTHER" id="PTHR34835">
    <property type="entry name" value="OS07G0283600 PROTEIN-RELATED"/>
    <property type="match status" value="1"/>
</dbReference>
<organism evidence="7 8">
    <name type="scientific">Digitaria exilis</name>
    <dbReference type="NCBI Taxonomy" id="1010633"/>
    <lineage>
        <taxon>Eukaryota</taxon>
        <taxon>Viridiplantae</taxon>
        <taxon>Streptophyta</taxon>
        <taxon>Embryophyta</taxon>
        <taxon>Tracheophyta</taxon>
        <taxon>Spermatophyta</taxon>
        <taxon>Magnoliopsida</taxon>
        <taxon>Liliopsida</taxon>
        <taxon>Poales</taxon>
        <taxon>Poaceae</taxon>
        <taxon>PACMAD clade</taxon>
        <taxon>Panicoideae</taxon>
        <taxon>Panicodae</taxon>
        <taxon>Paniceae</taxon>
        <taxon>Anthephorinae</taxon>
        <taxon>Digitaria</taxon>
    </lineage>
</organism>
<sequence length="380" mass="43836">MLNSLEEKITSSVIADDDFKRQFALFAIGVILAPTTKDYVDSKYLGLVKNVQELSNINWGQFTLSHLMDCIHQFKIKKPVNLQGNLPLLQMWFWEHVHAHSRYGVSYAPIPPPLMSRWDEENASRRDVAFKKDELDGGLEIRSRAWMNTASTAKAAEFKEDKEIAQFLTFSYEDAKIVRIDDIEITVGMLCRNVTKRFIIDQVLNSLPYIRDEVRETKLVESIQACINNSFENGLVTIADPLNITQWPKNCYTDIPQQQNSYSCGAYVMKYMSAWDGEKMTEPFTQKEEYLAMNPEETELNNTDDSDCIEVIENTNIDKQYEKEGMKKRKRGRPRKLEEPAEPIVQQFGTKSIAKHVQNKTGRGRISKPSRLKKSPYKQL</sequence>
<dbReference type="OrthoDB" id="695768at2759"/>
<evidence type="ECO:0000259" key="5">
    <source>
        <dbReference type="Pfam" id="PF02902"/>
    </source>
</evidence>
<reference evidence="7" key="1">
    <citation type="submission" date="2020-07" db="EMBL/GenBank/DDBJ databases">
        <title>Genome sequence and genetic diversity analysis of an under-domesticated orphan crop, white fonio (Digitaria exilis).</title>
        <authorList>
            <person name="Bennetzen J.L."/>
            <person name="Chen S."/>
            <person name="Ma X."/>
            <person name="Wang X."/>
            <person name="Yssel A.E.J."/>
            <person name="Chaluvadi S.R."/>
            <person name="Johnson M."/>
            <person name="Gangashetty P."/>
            <person name="Hamidou F."/>
            <person name="Sanogo M.D."/>
            <person name="Zwaenepoel A."/>
            <person name="Wallace J."/>
            <person name="Van De Peer Y."/>
            <person name="Van Deynze A."/>
        </authorList>
    </citation>
    <scope>NUCLEOTIDE SEQUENCE</scope>
    <source>
        <tissue evidence="7">Leaves</tissue>
    </source>
</reference>
<gene>
    <name evidence="7" type="ORF">HU200_063572</name>
</gene>
<dbReference type="EMBL" id="JACEFO010002685">
    <property type="protein sequence ID" value="KAF8651316.1"/>
    <property type="molecule type" value="Genomic_DNA"/>
</dbReference>
<dbReference type="InterPro" id="IPR003653">
    <property type="entry name" value="Peptidase_C48_C"/>
</dbReference>
<keyword evidence="2" id="KW-0645">Protease</keyword>
<feature type="compositionally biased region" description="Basic residues" evidence="4">
    <location>
        <begin position="353"/>
        <end position="380"/>
    </location>
</feature>
<dbReference type="PANTHER" id="PTHR34835:SF34">
    <property type="entry name" value="OS08G0555500 PROTEIN"/>
    <property type="match status" value="1"/>
</dbReference>
<dbReference type="Pfam" id="PF10536">
    <property type="entry name" value="PMD"/>
    <property type="match status" value="1"/>
</dbReference>
<proteinExistence type="inferred from homology"/>
<dbReference type="SUPFAM" id="SSF54001">
    <property type="entry name" value="Cysteine proteinases"/>
    <property type="match status" value="1"/>
</dbReference>
<feature type="domain" description="Aminotransferase-like plant mobile" evidence="6">
    <location>
        <begin position="22"/>
        <end position="160"/>
    </location>
</feature>
<feature type="domain" description="Ubiquitin-like protease family profile" evidence="5">
    <location>
        <begin position="243"/>
        <end position="273"/>
    </location>
</feature>
<evidence type="ECO:0000256" key="1">
    <source>
        <dbReference type="ARBA" id="ARBA00005234"/>
    </source>
</evidence>
<evidence type="ECO:0000256" key="3">
    <source>
        <dbReference type="ARBA" id="ARBA00022801"/>
    </source>
</evidence>
<comment type="caution">
    <text evidence="7">The sequence shown here is derived from an EMBL/GenBank/DDBJ whole genome shotgun (WGS) entry which is preliminary data.</text>
</comment>
<dbReference type="GO" id="GO:0008234">
    <property type="term" value="F:cysteine-type peptidase activity"/>
    <property type="evidence" value="ECO:0007669"/>
    <property type="project" value="InterPro"/>
</dbReference>
<dbReference type="Pfam" id="PF02902">
    <property type="entry name" value="Peptidase_C48"/>
    <property type="match status" value="1"/>
</dbReference>
<name>A0A835A3K7_9POAL</name>
<evidence type="ECO:0000313" key="7">
    <source>
        <dbReference type="EMBL" id="KAF8651316.1"/>
    </source>
</evidence>
<protein>
    <recommendedName>
        <fullName evidence="9">Aminotransferase-like plant mobile domain-containing protein</fullName>
    </recommendedName>
</protein>
<dbReference type="Gene3D" id="3.40.395.10">
    <property type="entry name" value="Adenoviral Proteinase, Chain A"/>
    <property type="match status" value="1"/>
</dbReference>
<evidence type="ECO:0000313" key="8">
    <source>
        <dbReference type="Proteomes" id="UP000636709"/>
    </source>
</evidence>